<reference evidence="5" key="3">
    <citation type="submission" date="2015-06" db="UniProtKB">
        <authorList>
            <consortium name="EnsemblMetazoa"/>
        </authorList>
    </citation>
    <scope>IDENTIFICATION</scope>
</reference>
<dbReference type="Pfam" id="PF00041">
    <property type="entry name" value="fn3"/>
    <property type="match status" value="1"/>
</dbReference>
<evidence type="ECO:0000313" key="5">
    <source>
        <dbReference type="EnsemblMetazoa" id="HelroP166066"/>
    </source>
</evidence>
<feature type="region of interest" description="Disordered" evidence="2">
    <location>
        <begin position="162"/>
        <end position="257"/>
    </location>
</feature>
<evidence type="ECO:0000256" key="2">
    <source>
        <dbReference type="SAM" id="MobiDB-lite"/>
    </source>
</evidence>
<dbReference type="Gene3D" id="2.60.40.10">
    <property type="entry name" value="Immunoglobulins"/>
    <property type="match status" value="3"/>
</dbReference>
<dbReference type="eggNOG" id="KOG4228">
    <property type="taxonomic scope" value="Eukaryota"/>
</dbReference>
<keyword evidence="1" id="KW-0677">Repeat</keyword>
<dbReference type="EMBL" id="KB097753">
    <property type="protein sequence ID" value="ESN90401.1"/>
    <property type="molecule type" value="Genomic_DNA"/>
</dbReference>
<dbReference type="STRING" id="6412.T1EXP3"/>
<dbReference type="EMBL" id="AMQM01002251">
    <property type="status" value="NOT_ANNOTATED_CDS"/>
    <property type="molecule type" value="Genomic_DNA"/>
</dbReference>
<dbReference type="KEGG" id="hro:HELRODRAFT_166066"/>
<dbReference type="InterPro" id="IPR003961">
    <property type="entry name" value="FN3_dom"/>
</dbReference>
<dbReference type="InParanoid" id="T1EXP3"/>
<evidence type="ECO:0000256" key="1">
    <source>
        <dbReference type="ARBA" id="ARBA00022737"/>
    </source>
</evidence>
<feature type="compositionally biased region" description="Acidic residues" evidence="2">
    <location>
        <begin position="181"/>
        <end position="199"/>
    </location>
</feature>
<dbReference type="CTD" id="20201343"/>
<dbReference type="SUPFAM" id="SSF49265">
    <property type="entry name" value="Fibronectin type III"/>
    <property type="match status" value="2"/>
</dbReference>
<feature type="compositionally biased region" description="Low complexity" evidence="2">
    <location>
        <begin position="222"/>
        <end position="238"/>
    </location>
</feature>
<dbReference type="CDD" id="cd00063">
    <property type="entry name" value="FN3"/>
    <property type="match status" value="3"/>
</dbReference>
<dbReference type="InterPro" id="IPR036116">
    <property type="entry name" value="FN3_sf"/>
</dbReference>
<gene>
    <name evidence="5" type="primary">20201343</name>
    <name evidence="4" type="ORF">HELRODRAFT_166066</name>
</gene>
<evidence type="ECO:0000313" key="6">
    <source>
        <dbReference type="Proteomes" id="UP000015101"/>
    </source>
</evidence>
<dbReference type="SMART" id="SM00060">
    <property type="entry name" value="FN3"/>
    <property type="match status" value="2"/>
</dbReference>
<dbReference type="AlphaFoldDB" id="T1EXP3"/>
<name>T1EXP3_HELRO</name>
<dbReference type="PANTHER" id="PTHR13817">
    <property type="entry name" value="TITIN"/>
    <property type="match status" value="1"/>
</dbReference>
<dbReference type="PANTHER" id="PTHR13817:SF166">
    <property type="entry name" value="NEURONAL IGCAM-RELATED"/>
    <property type="match status" value="1"/>
</dbReference>
<feature type="compositionally biased region" description="Basic residues" evidence="2">
    <location>
        <begin position="239"/>
        <end position="249"/>
    </location>
</feature>
<reference evidence="6" key="1">
    <citation type="submission" date="2012-12" db="EMBL/GenBank/DDBJ databases">
        <authorList>
            <person name="Hellsten U."/>
            <person name="Grimwood J."/>
            <person name="Chapman J.A."/>
            <person name="Shapiro H."/>
            <person name="Aerts A."/>
            <person name="Otillar R.P."/>
            <person name="Terry A.Y."/>
            <person name="Boore J.L."/>
            <person name="Simakov O."/>
            <person name="Marletaz F."/>
            <person name="Cho S.-J."/>
            <person name="Edsinger-Gonzales E."/>
            <person name="Havlak P."/>
            <person name="Kuo D.-H."/>
            <person name="Larsson T."/>
            <person name="Lv J."/>
            <person name="Arendt D."/>
            <person name="Savage R."/>
            <person name="Osoegawa K."/>
            <person name="de Jong P."/>
            <person name="Lindberg D.R."/>
            <person name="Seaver E.C."/>
            <person name="Weisblat D.A."/>
            <person name="Putnam N.H."/>
            <person name="Grigoriev I.V."/>
            <person name="Rokhsar D.S."/>
        </authorList>
    </citation>
    <scope>NUCLEOTIDE SEQUENCE</scope>
</reference>
<sequence length="543" mass="62706">MELKGKPLNSTSVILSWTPTLLPHVRHYHLIYQLLADDSHRGHRNKNVNAVRDGTKSINNNNLQTTTFKTIRLPLKTTSFVLSGLQKWAMYRVFVESVLSDDSSVAERSNHIDVRTDEDVPSEPRSMKIDDVTDTSVRISWLPPRNANGVIRGYYVYIVRIDDDDDGNDGGGGGRNKGDEYNDDDNDEYDDEEDEEDVDYEARLSSRDSQRKSSNGHKIGDNNNNNNNNNKSNTNRNNKNIRGRNRRHSSLHEKLHQRGNWSRHFGGNIVFNDNVFIDTNPIHQMSNNINNIYNINHNNHHHNSHNNNNYYYNHIDHKNHNNDNFNILTYDINNDGTTHKSNGRFRRLMENVNNNNNNNINNNNNRINKLHNNRNKNHNNIDSNVKNMKYNIFVTKEDDHITKVDVRNDTTTSVVIHELSPSSKYSVRMLAYTIKGDGADTKPKTFKTLTDKCALVNLMSFIFVSFVDDDSVDEDDDVSDENDAMTTDSTELMLGMQPGRAIIKRTTAKGQERQQRRQQPVEDEELYFYDDTFMMAIFRVNAK</sequence>
<evidence type="ECO:0000259" key="3">
    <source>
        <dbReference type="PROSITE" id="PS50853"/>
    </source>
</evidence>
<evidence type="ECO:0000313" key="4">
    <source>
        <dbReference type="EMBL" id="ESN90401.1"/>
    </source>
</evidence>
<protein>
    <recommendedName>
        <fullName evidence="3">Fibronectin type-III domain-containing protein</fullName>
    </recommendedName>
</protein>
<organism evidence="5 6">
    <name type="scientific">Helobdella robusta</name>
    <name type="common">Californian leech</name>
    <dbReference type="NCBI Taxonomy" id="6412"/>
    <lineage>
        <taxon>Eukaryota</taxon>
        <taxon>Metazoa</taxon>
        <taxon>Spiralia</taxon>
        <taxon>Lophotrochozoa</taxon>
        <taxon>Annelida</taxon>
        <taxon>Clitellata</taxon>
        <taxon>Hirudinea</taxon>
        <taxon>Rhynchobdellida</taxon>
        <taxon>Glossiphoniidae</taxon>
        <taxon>Helobdella</taxon>
    </lineage>
</organism>
<dbReference type="GeneID" id="20201343"/>
<dbReference type="PROSITE" id="PS50853">
    <property type="entry name" value="FN3"/>
    <property type="match status" value="2"/>
</dbReference>
<dbReference type="RefSeq" id="XP_009031345.1">
    <property type="nucleotide sequence ID" value="XM_009033097.1"/>
</dbReference>
<feature type="domain" description="Fibronectin type-III" evidence="3">
    <location>
        <begin position="354"/>
        <end position="451"/>
    </location>
</feature>
<dbReference type="InterPro" id="IPR050964">
    <property type="entry name" value="Striated_Muscle_Regulatory"/>
</dbReference>
<dbReference type="Proteomes" id="UP000015101">
    <property type="component" value="Unassembled WGS sequence"/>
</dbReference>
<feature type="compositionally biased region" description="Basic and acidic residues" evidence="2">
    <location>
        <begin position="200"/>
        <end position="211"/>
    </location>
</feature>
<dbReference type="OrthoDB" id="6022401at2759"/>
<dbReference type="HOGENOM" id="CLU_501820_0_0_1"/>
<reference evidence="4 6" key="2">
    <citation type="journal article" date="2013" name="Nature">
        <title>Insights into bilaterian evolution from three spiralian genomes.</title>
        <authorList>
            <person name="Simakov O."/>
            <person name="Marletaz F."/>
            <person name="Cho S.J."/>
            <person name="Edsinger-Gonzales E."/>
            <person name="Havlak P."/>
            <person name="Hellsten U."/>
            <person name="Kuo D.H."/>
            <person name="Larsson T."/>
            <person name="Lv J."/>
            <person name="Arendt D."/>
            <person name="Savage R."/>
            <person name="Osoegawa K."/>
            <person name="de Jong P."/>
            <person name="Grimwood J."/>
            <person name="Chapman J.A."/>
            <person name="Shapiro H."/>
            <person name="Aerts A."/>
            <person name="Otillar R.P."/>
            <person name="Terry A.Y."/>
            <person name="Boore J.L."/>
            <person name="Grigoriev I.V."/>
            <person name="Lindberg D.R."/>
            <person name="Seaver E.C."/>
            <person name="Weisblat D.A."/>
            <person name="Putnam N.H."/>
            <person name="Rokhsar D.S."/>
        </authorList>
    </citation>
    <scope>NUCLEOTIDE SEQUENCE</scope>
</reference>
<dbReference type="EnsemblMetazoa" id="HelroT166066">
    <property type="protein sequence ID" value="HelroP166066"/>
    <property type="gene ID" value="HelroG166066"/>
</dbReference>
<proteinExistence type="predicted"/>
<keyword evidence="6" id="KW-1185">Reference proteome</keyword>
<dbReference type="InterPro" id="IPR013783">
    <property type="entry name" value="Ig-like_fold"/>
</dbReference>
<accession>T1EXP3</accession>
<feature type="domain" description="Fibronectin type-III" evidence="3">
    <location>
        <begin position="123"/>
        <end position="226"/>
    </location>
</feature>